<keyword evidence="4" id="KW-0687">Ribonucleoprotein</keyword>
<keyword evidence="4" id="KW-0694">RNA-binding</keyword>
<dbReference type="GO" id="GO:0003735">
    <property type="term" value="F:structural constituent of ribosome"/>
    <property type="evidence" value="ECO:0007669"/>
    <property type="project" value="InterPro"/>
</dbReference>
<dbReference type="InterPro" id="IPR035980">
    <property type="entry name" value="Ribosomal_bS6_sf"/>
</dbReference>
<sequence>MGKYEIMYILSAGLDDAARNAEMEKVHGILTANKGVIRNVNAWGMRDFAYPIKKQTKGFYVVLKVMATPECLKEFDRLCKLDSQVIRFLITVDKD</sequence>
<evidence type="ECO:0000256" key="2">
    <source>
        <dbReference type="ARBA" id="ARBA00035104"/>
    </source>
</evidence>
<comment type="function">
    <text evidence="2 4">Binds together with bS18 to 16S ribosomal RNA.</text>
</comment>
<evidence type="ECO:0000313" key="6">
    <source>
        <dbReference type="Proteomes" id="UP000823634"/>
    </source>
</evidence>
<dbReference type="GO" id="GO:0070181">
    <property type="term" value="F:small ribosomal subunit rRNA binding"/>
    <property type="evidence" value="ECO:0007669"/>
    <property type="project" value="TreeGrafter"/>
</dbReference>
<dbReference type="SUPFAM" id="SSF54995">
    <property type="entry name" value="Ribosomal protein S6"/>
    <property type="match status" value="1"/>
</dbReference>
<organism evidence="5 6">
    <name type="scientific">Candidatus Alloenteromonas pullistercoris</name>
    <dbReference type="NCBI Taxonomy" id="2840785"/>
    <lineage>
        <taxon>Bacteria</taxon>
        <taxon>Bacillati</taxon>
        <taxon>Bacillota</taxon>
        <taxon>Bacillota incertae sedis</taxon>
        <taxon>Candidatus Alloenteromonas</taxon>
    </lineage>
</organism>
<dbReference type="InterPro" id="IPR000529">
    <property type="entry name" value="Ribosomal_bS6"/>
</dbReference>
<evidence type="ECO:0000313" key="5">
    <source>
        <dbReference type="EMBL" id="MBO8426475.1"/>
    </source>
</evidence>
<proteinExistence type="inferred from homology"/>
<keyword evidence="4 5" id="KW-0689">Ribosomal protein</keyword>
<evidence type="ECO:0000256" key="4">
    <source>
        <dbReference type="HAMAP-Rule" id="MF_00360"/>
    </source>
</evidence>
<evidence type="ECO:0000256" key="1">
    <source>
        <dbReference type="ARBA" id="ARBA00009512"/>
    </source>
</evidence>
<dbReference type="GO" id="GO:0005840">
    <property type="term" value="C:ribosome"/>
    <property type="evidence" value="ECO:0007669"/>
    <property type="project" value="UniProtKB-KW"/>
</dbReference>
<keyword evidence="4" id="KW-0699">rRNA-binding</keyword>
<comment type="similarity">
    <text evidence="1 4">Belongs to the bacterial ribosomal protein bS6 family.</text>
</comment>
<dbReference type="HAMAP" id="MF_00360">
    <property type="entry name" value="Ribosomal_bS6"/>
    <property type="match status" value="1"/>
</dbReference>
<reference evidence="5" key="2">
    <citation type="journal article" date="2021" name="PeerJ">
        <title>Extensive microbial diversity within the chicken gut microbiome revealed by metagenomics and culture.</title>
        <authorList>
            <person name="Gilroy R."/>
            <person name="Ravi A."/>
            <person name="Getino M."/>
            <person name="Pursley I."/>
            <person name="Horton D.L."/>
            <person name="Alikhan N.F."/>
            <person name="Baker D."/>
            <person name="Gharbi K."/>
            <person name="Hall N."/>
            <person name="Watson M."/>
            <person name="Adriaenssens E.M."/>
            <person name="Foster-Nyarko E."/>
            <person name="Jarju S."/>
            <person name="Secka A."/>
            <person name="Antonio M."/>
            <person name="Oren A."/>
            <person name="Chaudhuri R.R."/>
            <person name="La Ragione R."/>
            <person name="Hildebrand F."/>
            <person name="Pallen M.J."/>
        </authorList>
    </citation>
    <scope>NUCLEOTIDE SEQUENCE</scope>
    <source>
        <strain evidence="5">17113</strain>
    </source>
</reference>
<dbReference type="AlphaFoldDB" id="A0A9D9DHV4"/>
<dbReference type="InterPro" id="IPR014717">
    <property type="entry name" value="Transl_elong_EF1B/ribsomal_bS6"/>
</dbReference>
<dbReference type="GO" id="GO:0006412">
    <property type="term" value="P:translation"/>
    <property type="evidence" value="ECO:0007669"/>
    <property type="project" value="UniProtKB-UniRule"/>
</dbReference>
<dbReference type="Gene3D" id="3.30.70.60">
    <property type="match status" value="1"/>
</dbReference>
<accession>A0A9D9DHV4</accession>
<dbReference type="NCBIfam" id="TIGR00166">
    <property type="entry name" value="S6"/>
    <property type="match status" value="1"/>
</dbReference>
<evidence type="ECO:0000256" key="3">
    <source>
        <dbReference type="ARBA" id="ARBA00035294"/>
    </source>
</evidence>
<gene>
    <name evidence="4 5" type="primary">rpsF</name>
    <name evidence="5" type="ORF">IAC61_04050</name>
</gene>
<dbReference type="PANTHER" id="PTHR21011">
    <property type="entry name" value="MITOCHONDRIAL 28S RIBOSOMAL PROTEIN S6"/>
    <property type="match status" value="1"/>
</dbReference>
<dbReference type="PANTHER" id="PTHR21011:SF1">
    <property type="entry name" value="SMALL RIBOSOMAL SUBUNIT PROTEIN BS6M"/>
    <property type="match status" value="1"/>
</dbReference>
<dbReference type="CDD" id="cd00473">
    <property type="entry name" value="bS6"/>
    <property type="match status" value="1"/>
</dbReference>
<name>A0A9D9DHV4_9FIRM</name>
<dbReference type="GO" id="GO:0005737">
    <property type="term" value="C:cytoplasm"/>
    <property type="evidence" value="ECO:0007669"/>
    <property type="project" value="UniProtKB-ARBA"/>
</dbReference>
<dbReference type="Pfam" id="PF01250">
    <property type="entry name" value="Ribosomal_S6"/>
    <property type="match status" value="1"/>
</dbReference>
<dbReference type="Proteomes" id="UP000823634">
    <property type="component" value="Unassembled WGS sequence"/>
</dbReference>
<dbReference type="InterPro" id="IPR020814">
    <property type="entry name" value="Ribosomal_S6_plastid/chlpt"/>
</dbReference>
<dbReference type="EMBL" id="JADINA010000026">
    <property type="protein sequence ID" value="MBO8426475.1"/>
    <property type="molecule type" value="Genomic_DNA"/>
</dbReference>
<dbReference type="GO" id="GO:1990904">
    <property type="term" value="C:ribonucleoprotein complex"/>
    <property type="evidence" value="ECO:0007669"/>
    <property type="project" value="UniProtKB-KW"/>
</dbReference>
<comment type="caution">
    <text evidence="5">The sequence shown here is derived from an EMBL/GenBank/DDBJ whole genome shotgun (WGS) entry which is preliminary data.</text>
</comment>
<protein>
    <recommendedName>
        <fullName evidence="3 4">Small ribosomal subunit protein bS6</fullName>
    </recommendedName>
</protein>
<reference evidence="5" key="1">
    <citation type="submission" date="2020-10" db="EMBL/GenBank/DDBJ databases">
        <authorList>
            <person name="Gilroy R."/>
        </authorList>
    </citation>
    <scope>NUCLEOTIDE SEQUENCE</scope>
    <source>
        <strain evidence="5">17113</strain>
    </source>
</reference>